<accession>A0A1G8CM04</accession>
<feature type="transmembrane region" description="Helical" evidence="7">
    <location>
        <begin position="101"/>
        <end position="120"/>
    </location>
</feature>
<feature type="compositionally biased region" description="Basic and acidic residues" evidence="6">
    <location>
        <begin position="404"/>
        <end position="416"/>
    </location>
</feature>
<keyword evidence="10" id="KW-1185">Reference proteome</keyword>
<keyword evidence="3 7" id="KW-0812">Transmembrane</keyword>
<feature type="transmembrane region" description="Helical" evidence="7">
    <location>
        <begin position="12"/>
        <end position="33"/>
    </location>
</feature>
<gene>
    <name evidence="9" type="ORF">SAMN05444695_10264</name>
</gene>
<feature type="transmembrane region" description="Helical" evidence="7">
    <location>
        <begin position="249"/>
        <end position="269"/>
    </location>
</feature>
<evidence type="ECO:0000256" key="5">
    <source>
        <dbReference type="ARBA" id="ARBA00023136"/>
    </source>
</evidence>
<evidence type="ECO:0000313" key="9">
    <source>
        <dbReference type="EMBL" id="SDH46597.1"/>
    </source>
</evidence>
<feature type="transmembrane region" description="Helical" evidence="7">
    <location>
        <begin position="187"/>
        <end position="209"/>
    </location>
</feature>
<dbReference type="GO" id="GO:0016020">
    <property type="term" value="C:membrane"/>
    <property type="evidence" value="ECO:0007669"/>
    <property type="project" value="UniProtKB-SubCell"/>
</dbReference>
<dbReference type="PANTHER" id="PTHR32322:SF9">
    <property type="entry name" value="AMINO-ACID METABOLITE EFFLUX PUMP-RELATED"/>
    <property type="match status" value="1"/>
</dbReference>
<evidence type="ECO:0000256" key="7">
    <source>
        <dbReference type="SAM" id="Phobius"/>
    </source>
</evidence>
<evidence type="ECO:0000256" key="6">
    <source>
        <dbReference type="SAM" id="MobiDB-lite"/>
    </source>
</evidence>
<sequence length="416" mass="42661">MTGPSRARVSLPLQYAGAALAWGSSFLFVSIGLGGMSPTQVVLGRLLLGAATLALVLLARRNALPRDPMVWWHMTVLAVTQCLLPWLLFSWAQQSISSGLASIYNATTPLMTMAVALAFLPGERSTPGKIAGLLLGFGGVVVVLAPWSVEWGGSISAQVACLGATASYGVALVYLRRFVLVRGVGAPTVAFLQTAIAAGILLSAAPAVAATPVHLTPAVAAAILALGVVGSGLAFVWNTNVVRGWGPTAASTVTYLTPIVGVALGATVLGERISWNQPAGATVVIAGILLTRRASPDIRRASRGKSEGPLPLGVTVPAPQPHGVATNLGAIDQSEGLGQVGGGQPAAEGHVWSPLPGSDVSGNVEVGRGEIPYLPVQGEETATGNHRAGQRHVPAAEQQKSAQRHGEVCRAERADE</sequence>
<reference evidence="9 10" key="1">
    <citation type="submission" date="2016-10" db="EMBL/GenBank/DDBJ databases">
        <authorList>
            <person name="de Groot N.N."/>
        </authorList>
    </citation>
    <scope>NUCLEOTIDE SEQUENCE [LARGE SCALE GENOMIC DNA]</scope>
    <source>
        <strain evidence="9 10">DSM 44892</strain>
    </source>
</reference>
<name>A0A1G8CM04_9NOCA</name>
<dbReference type="PANTHER" id="PTHR32322">
    <property type="entry name" value="INNER MEMBRANE TRANSPORTER"/>
    <property type="match status" value="1"/>
</dbReference>
<feature type="transmembrane region" description="Helical" evidence="7">
    <location>
        <begin position="39"/>
        <end position="58"/>
    </location>
</feature>
<dbReference type="Proteomes" id="UP000183263">
    <property type="component" value="Unassembled WGS sequence"/>
</dbReference>
<protein>
    <submittedName>
        <fullName evidence="9">Permease of the drug/metabolite transporter (DMT) superfamily</fullName>
    </submittedName>
</protein>
<keyword evidence="5 7" id="KW-0472">Membrane</keyword>
<evidence type="ECO:0000259" key="8">
    <source>
        <dbReference type="Pfam" id="PF00892"/>
    </source>
</evidence>
<comment type="similarity">
    <text evidence="2">Belongs to the EamA transporter family.</text>
</comment>
<dbReference type="Pfam" id="PF00892">
    <property type="entry name" value="EamA"/>
    <property type="match status" value="2"/>
</dbReference>
<dbReference type="InterPro" id="IPR050638">
    <property type="entry name" value="AA-Vitamin_Transporters"/>
</dbReference>
<evidence type="ECO:0000313" key="10">
    <source>
        <dbReference type="Proteomes" id="UP000183263"/>
    </source>
</evidence>
<evidence type="ECO:0000256" key="4">
    <source>
        <dbReference type="ARBA" id="ARBA00022989"/>
    </source>
</evidence>
<dbReference type="SUPFAM" id="SSF103481">
    <property type="entry name" value="Multidrug resistance efflux transporter EmrE"/>
    <property type="match status" value="2"/>
</dbReference>
<proteinExistence type="inferred from homology"/>
<feature type="region of interest" description="Disordered" evidence="6">
    <location>
        <begin position="380"/>
        <end position="416"/>
    </location>
</feature>
<feature type="domain" description="EamA" evidence="8">
    <location>
        <begin position="17"/>
        <end position="144"/>
    </location>
</feature>
<evidence type="ECO:0000256" key="2">
    <source>
        <dbReference type="ARBA" id="ARBA00007362"/>
    </source>
</evidence>
<dbReference type="InterPro" id="IPR037185">
    <property type="entry name" value="EmrE-like"/>
</dbReference>
<evidence type="ECO:0000256" key="1">
    <source>
        <dbReference type="ARBA" id="ARBA00004141"/>
    </source>
</evidence>
<keyword evidence="4 7" id="KW-1133">Transmembrane helix</keyword>
<feature type="transmembrane region" description="Helical" evidence="7">
    <location>
        <begin position="70"/>
        <end position="89"/>
    </location>
</feature>
<evidence type="ECO:0000256" key="3">
    <source>
        <dbReference type="ARBA" id="ARBA00022692"/>
    </source>
</evidence>
<feature type="domain" description="EamA" evidence="8">
    <location>
        <begin position="159"/>
        <end position="291"/>
    </location>
</feature>
<feature type="transmembrane region" description="Helical" evidence="7">
    <location>
        <begin position="215"/>
        <end position="237"/>
    </location>
</feature>
<dbReference type="EMBL" id="FNDN01000002">
    <property type="protein sequence ID" value="SDH46597.1"/>
    <property type="molecule type" value="Genomic_DNA"/>
</dbReference>
<dbReference type="AlphaFoldDB" id="A0A1G8CM04"/>
<comment type="subcellular location">
    <subcellularLocation>
        <location evidence="1">Membrane</location>
        <topology evidence="1">Multi-pass membrane protein</topology>
    </subcellularLocation>
</comment>
<feature type="transmembrane region" description="Helical" evidence="7">
    <location>
        <begin position="132"/>
        <end position="149"/>
    </location>
</feature>
<organism evidence="9 10">
    <name type="scientific">Rhodococcus triatomae</name>
    <dbReference type="NCBI Taxonomy" id="300028"/>
    <lineage>
        <taxon>Bacteria</taxon>
        <taxon>Bacillati</taxon>
        <taxon>Actinomycetota</taxon>
        <taxon>Actinomycetes</taxon>
        <taxon>Mycobacteriales</taxon>
        <taxon>Nocardiaceae</taxon>
        <taxon>Rhodococcus</taxon>
    </lineage>
</organism>
<dbReference type="InterPro" id="IPR000620">
    <property type="entry name" value="EamA_dom"/>
</dbReference>